<dbReference type="Proteomes" id="UP001164743">
    <property type="component" value="Chromosome 11A"/>
</dbReference>
<reference evidence="1" key="1">
    <citation type="submission" date="2022-10" db="EMBL/GenBank/DDBJ databases">
        <title>Puccinia triticina Genome sequencing and assembly.</title>
        <authorList>
            <person name="Li C."/>
        </authorList>
    </citation>
    <scope>NUCLEOTIDE SEQUENCE</scope>
    <source>
        <strain evidence="1">Pt15</strain>
    </source>
</reference>
<gene>
    <name evidence="1" type="ORF">PtA15_11A250</name>
</gene>
<protein>
    <submittedName>
        <fullName evidence="1">Uncharacterized protein</fullName>
    </submittedName>
</protein>
<dbReference type="RefSeq" id="XP_053025115.1">
    <property type="nucleotide sequence ID" value="XM_053161139.1"/>
</dbReference>
<name>A0ABY7CXA1_9BASI</name>
<keyword evidence="2" id="KW-1185">Reference proteome</keyword>
<dbReference type="EMBL" id="CP110431">
    <property type="protein sequence ID" value="WAQ89560.1"/>
    <property type="molecule type" value="Genomic_DNA"/>
</dbReference>
<evidence type="ECO:0000313" key="2">
    <source>
        <dbReference type="Proteomes" id="UP001164743"/>
    </source>
</evidence>
<proteinExistence type="predicted"/>
<sequence>MAQNMDEGEVFKIEDLKRGSDYLNTDSLNSQAIGFLHSQHMRATRKVVDFNLHAVFLMQEFGRSDSIQKIVRMIRKTYDEDFPPKTTLQSQLVGAAKLVEHRMQVYHKNQQANPTVKKPFCLRYPTYIDVIKHSISSEDKCEVLPGDVMVILIDEGGICIGVGLPPKPQSTKSLHVPRDVRARERLDRFVVDNVLQSNEDSVIRSSHMSNQFPVSTLPLSLDTKGEVRAGKGAKKSTVSYQAYGYGLGSVLRTKPSNVPPMISRKKSYRATGTIGNPNLNPIFRNLFVLKPVHGHAGLLNFDTICSVKEVNGLEDNVIIAARTVSVNTLPNTHRDKKNALLMDSVFFFGNHLGGQFLLPSLGLAYPGDIQWPCGAELPPFHQLLDFQPTKKGMRNLATVDFGFRFIQNMILQKLQVSSKLK</sequence>
<dbReference type="GeneID" id="77802034"/>
<accession>A0ABY7CXA1</accession>
<evidence type="ECO:0000313" key="1">
    <source>
        <dbReference type="EMBL" id="WAQ89560.1"/>
    </source>
</evidence>
<organism evidence="1 2">
    <name type="scientific">Puccinia triticina</name>
    <dbReference type="NCBI Taxonomy" id="208348"/>
    <lineage>
        <taxon>Eukaryota</taxon>
        <taxon>Fungi</taxon>
        <taxon>Dikarya</taxon>
        <taxon>Basidiomycota</taxon>
        <taxon>Pucciniomycotina</taxon>
        <taxon>Pucciniomycetes</taxon>
        <taxon>Pucciniales</taxon>
        <taxon>Pucciniaceae</taxon>
        <taxon>Puccinia</taxon>
    </lineage>
</organism>